<dbReference type="Proteomes" id="UP001281147">
    <property type="component" value="Unassembled WGS sequence"/>
</dbReference>
<proteinExistence type="predicted"/>
<reference evidence="1" key="1">
    <citation type="submission" date="2023-07" db="EMBL/GenBank/DDBJ databases">
        <title>Black Yeasts Isolated from many extreme environments.</title>
        <authorList>
            <person name="Coleine C."/>
            <person name="Stajich J.E."/>
            <person name="Selbmann L."/>
        </authorList>
    </citation>
    <scope>NUCLEOTIDE SEQUENCE</scope>
    <source>
        <strain evidence="1">CCFEE 5714</strain>
    </source>
</reference>
<comment type="caution">
    <text evidence="1">The sequence shown here is derived from an EMBL/GenBank/DDBJ whole genome shotgun (WGS) entry which is preliminary data.</text>
</comment>
<accession>A0ACC3MR42</accession>
<organism evidence="1 2">
    <name type="scientific">Vermiconidia calcicola</name>
    <dbReference type="NCBI Taxonomy" id="1690605"/>
    <lineage>
        <taxon>Eukaryota</taxon>
        <taxon>Fungi</taxon>
        <taxon>Dikarya</taxon>
        <taxon>Ascomycota</taxon>
        <taxon>Pezizomycotina</taxon>
        <taxon>Dothideomycetes</taxon>
        <taxon>Dothideomycetidae</taxon>
        <taxon>Mycosphaerellales</taxon>
        <taxon>Extremaceae</taxon>
        <taxon>Vermiconidia</taxon>
    </lineage>
</organism>
<protein>
    <submittedName>
        <fullName evidence="1">Uncharacterized protein</fullName>
    </submittedName>
</protein>
<gene>
    <name evidence="1" type="ORF">LTR37_015272</name>
</gene>
<name>A0ACC3MR42_9PEZI</name>
<keyword evidence="2" id="KW-1185">Reference proteome</keyword>
<sequence length="96" mass="11328">MRPFIRVIPRQPVRLARPFSIARTLRLKEDVERNPEEVEQAKQDQLKDKEWKRELASGSEESVGADREHVKDDDKHMEELQKQTAQQTQENHPDAK</sequence>
<evidence type="ECO:0000313" key="1">
    <source>
        <dbReference type="EMBL" id="KAK3701752.1"/>
    </source>
</evidence>
<evidence type="ECO:0000313" key="2">
    <source>
        <dbReference type="Proteomes" id="UP001281147"/>
    </source>
</evidence>
<dbReference type="EMBL" id="JAUTXU010000169">
    <property type="protein sequence ID" value="KAK3701752.1"/>
    <property type="molecule type" value="Genomic_DNA"/>
</dbReference>